<sequence>MLNLCEDQKQIVPLIISCSPVNTIDYCFRLRSFSDRIKIKTIQKLIDSNFLFFLLFISKLLTVPIVIYTYKKRYCWM</sequence>
<evidence type="ECO:0000313" key="3">
    <source>
        <dbReference type="Proteomes" id="UP000010077"/>
    </source>
</evidence>
<protein>
    <submittedName>
        <fullName evidence="2">Uncharacterized protein</fullName>
    </submittedName>
</protein>
<reference evidence="2 3" key="1">
    <citation type="journal article" date="2012" name="Proc. Natl. Acad. Sci. U.S.A.">
        <title>Genome streamlining and chemical defense in a coral reef symbiosis.</title>
        <authorList>
            <person name="Kwan J.C."/>
            <person name="Donia M.S."/>
            <person name="Han A.W."/>
            <person name="Hirose E."/>
            <person name="Haygood M.G."/>
            <person name="Schmidt E.W."/>
        </authorList>
    </citation>
    <scope>NUCLEOTIDE SEQUENCE [LARGE SCALE GENOMIC DNA]</scope>
    <source>
        <strain evidence="2 3">L2</strain>
    </source>
</reference>
<dbReference type="AlphaFoldDB" id="K7YNN7"/>
<name>K7YNN7_9PROT</name>
<keyword evidence="1" id="KW-0472">Membrane</keyword>
<accession>K7YNN7</accession>
<keyword evidence="1" id="KW-1133">Transmembrane helix</keyword>
<evidence type="ECO:0000313" key="2">
    <source>
        <dbReference type="EMBL" id="AFX99157.1"/>
    </source>
</evidence>
<dbReference type="EMBL" id="CP003539">
    <property type="protein sequence ID" value="AFX99157.1"/>
    <property type="molecule type" value="Genomic_DNA"/>
</dbReference>
<keyword evidence="1" id="KW-0812">Transmembrane</keyword>
<feature type="transmembrane region" description="Helical" evidence="1">
    <location>
        <begin position="50"/>
        <end position="70"/>
    </location>
</feature>
<keyword evidence="3" id="KW-1185">Reference proteome</keyword>
<dbReference type="HOGENOM" id="CLU_2631569_0_0_5"/>
<proteinExistence type="predicted"/>
<dbReference type="KEGG" id="thal:A1OE_976"/>
<organism evidence="2 3">
    <name type="scientific">Candidatus Endolissoclinum faulkneri L2</name>
    <dbReference type="NCBI Taxonomy" id="1193729"/>
    <lineage>
        <taxon>Bacteria</taxon>
        <taxon>Pseudomonadati</taxon>
        <taxon>Pseudomonadota</taxon>
        <taxon>Alphaproteobacteria</taxon>
        <taxon>Rhodospirillales</taxon>
        <taxon>Rhodospirillaceae</taxon>
        <taxon>Candidatus Endolissoclinum</taxon>
    </lineage>
</organism>
<gene>
    <name evidence="2" type="ORF">A1OE_976</name>
</gene>
<evidence type="ECO:0000256" key="1">
    <source>
        <dbReference type="SAM" id="Phobius"/>
    </source>
</evidence>
<dbReference type="Proteomes" id="UP000010077">
    <property type="component" value="Chromosome"/>
</dbReference>